<evidence type="ECO:0000313" key="3">
    <source>
        <dbReference type="Proteomes" id="UP000821853"/>
    </source>
</evidence>
<protein>
    <submittedName>
        <fullName evidence="2">Uncharacterized protein</fullName>
    </submittedName>
</protein>
<gene>
    <name evidence="2" type="ORF">HPB48_007399</name>
</gene>
<name>A0A9J6G6W0_HAELO</name>
<dbReference type="EMBL" id="JABSTR010000005">
    <property type="protein sequence ID" value="KAH9370264.1"/>
    <property type="molecule type" value="Genomic_DNA"/>
</dbReference>
<accession>A0A9J6G6W0</accession>
<feature type="region of interest" description="Disordered" evidence="1">
    <location>
        <begin position="200"/>
        <end position="223"/>
    </location>
</feature>
<proteinExistence type="predicted"/>
<comment type="caution">
    <text evidence="2">The sequence shown here is derived from an EMBL/GenBank/DDBJ whole genome shotgun (WGS) entry which is preliminary data.</text>
</comment>
<feature type="compositionally biased region" description="Basic and acidic residues" evidence="1">
    <location>
        <begin position="200"/>
        <end position="220"/>
    </location>
</feature>
<evidence type="ECO:0000256" key="1">
    <source>
        <dbReference type="SAM" id="MobiDB-lite"/>
    </source>
</evidence>
<sequence>MAVFKMGSEIGAPAAVTSTRYRGRAAARFRFPNSIYVGHYQAQGVSGKGFKGKVAPGRLDWMRALFFFFRFFASFFAYAKRVMEAVVRGHVCRRTPQIRIACSHMFTVAQARSVVPYGVSILSCFWFFPPHPLYTRGPLGTRFSAGTTPGVTLVAPQVEEEEKAAVGHGKYPGWWCRRVGHHLTGRPRWGKRQLRRWLEEEKKKEERKSPRGDARQEKGAHLSSAGVSVLHTEAAACLTRERDVLELLIRWDRWDETLLKRALVRTRHCCLPRGAECVLGRRAGPPANGSSSRVAVTAREIAQAKSRSLPARQPLDPKSLFAAFRREESSRVNGKADANHHRRGDSSIDESSISSDTSCSSLEFHRPLSAGVEAPRSSVRNSPARFDAASGGANFSASCVKGSNESLTRRERLEAVKARVEAQRSRYGGSSSSDDEEDVTWRDNGKVTRPRRKSRESSAPPRPSAPVWQESRAYQEPMMVRRAGAVTPLTVTTTFQGPAAPVQPSPQDSGVSSQSVASSPSLGRAPTPPPRRTPSRALTRDSSLLAAKPRRHSASFDQWRLDDSGIGSERKDSFYSYADLTPSSRHQGPHPRTGVFLHRPGAAEIGFIRGVHE</sequence>
<feature type="region of interest" description="Disordered" evidence="1">
    <location>
        <begin position="496"/>
        <end position="554"/>
    </location>
</feature>
<feature type="region of interest" description="Disordered" evidence="1">
    <location>
        <begin position="420"/>
        <end position="473"/>
    </location>
</feature>
<keyword evidence="3" id="KW-1185">Reference proteome</keyword>
<reference evidence="2 3" key="1">
    <citation type="journal article" date="2020" name="Cell">
        <title>Large-Scale Comparative Analyses of Tick Genomes Elucidate Their Genetic Diversity and Vector Capacities.</title>
        <authorList>
            <consortium name="Tick Genome and Microbiome Consortium (TIGMIC)"/>
            <person name="Jia N."/>
            <person name="Wang J."/>
            <person name="Shi W."/>
            <person name="Du L."/>
            <person name="Sun Y."/>
            <person name="Zhan W."/>
            <person name="Jiang J.F."/>
            <person name="Wang Q."/>
            <person name="Zhang B."/>
            <person name="Ji P."/>
            <person name="Bell-Sakyi L."/>
            <person name="Cui X.M."/>
            <person name="Yuan T.T."/>
            <person name="Jiang B.G."/>
            <person name="Yang W.F."/>
            <person name="Lam T.T."/>
            <person name="Chang Q.C."/>
            <person name="Ding S.J."/>
            <person name="Wang X.J."/>
            <person name="Zhu J.G."/>
            <person name="Ruan X.D."/>
            <person name="Zhao L."/>
            <person name="Wei J.T."/>
            <person name="Ye R.Z."/>
            <person name="Que T.C."/>
            <person name="Du C.H."/>
            <person name="Zhou Y.H."/>
            <person name="Cheng J.X."/>
            <person name="Dai P.F."/>
            <person name="Guo W.B."/>
            <person name="Han X.H."/>
            <person name="Huang E.J."/>
            <person name="Li L.F."/>
            <person name="Wei W."/>
            <person name="Gao Y.C."/>
            <person name="Liu J.Z."/>
            <person name="Shao H.Z."/>
            <person name="Wang X."/>
            <person name="Wang C.C."/>
            <person name="Yang T.C."/>
            <person name="Huo Q.B."/>
            <person name="Li W."/>
            <person name="Chen H.Y."/>
            <person name="Chen S.E."/>
            <person name="Zhou L.G."/>
            <person name="Ni X.B."/>
            <person name="Tian J.H."/>
            <person name="Sheng Y."/>
            <person name="Liu T."/>
            <person name="Pan Y.S."/>
            <person name="Xia L.Y."/>
            <person name="Li J."/>
            <person name="Zhao F."/>
            <person name="Cao W.C."/>
        </authorList>
    </citation>
    <scope>NUCLEOTIDE SEQUENCE [LARGE SCALE GENOMIC DNA]</scope>
    <source>
        <strain evidence="2">HaeL-2018</strain>
    </source>
</reference>
<organism evidence="2 3">
    <name type="scientific">Haemaphysalis longicornis</name>
    <name type="common">Bush tick</name>
    <dbReference type="NCBI Taxonomy" id="44386"/>
    <lineage>
        <taxon>Eukaryota</taxon>
        <taxon>Metazoa</taxon>
        <taxon>Ecdysozoa</taxon>
        <taxon>Arthropoda</taxon>
        <taxon>Chelicerata</taxon>
        <taxon>Arachnida</taxon>
        <taxon>Acari</taxon>
        <taxon>Parasitiformes</taxon>
        <taxon>Ixodida</taxon>
        <taxon>Ixodoidea</taxon>
        <taxon>Ixodidae</taxon>
        <taxon>Haemaphysalinae</taxon>
        <taxon>Haemaphysalis</taxon>
    </lineage>
</organism>
<feature type="region of interest" description="Disordered" evidence="1">
    <location>
        <begin position="331"/>
        <end position="356"/>
    </location>
</feature>
<dbReference type="VEuPathDB" id="VectorBase:HLOH_061823"/>
<dbReference type="AlphaFoldDB" id="A0A9J6G6W0"/>
<dbReference type="Proteomes" id="UP000821853">
    <property type="component" value="Chromosome 3"/>
</dbReference>
<feature type="compositionally biased region" description="Polar residues" evidence="1">
    <location>
        <begin position="393"/>
        <end position="406"/>
    </location>
</feature>
<feature type="region of interest" description="Disordered" evidence="1">
    <location>
        <begin position="371"/>
        <end position="407"/>
    </location>
</feature>
<feature type="compositionally biased region" description="Low complexity" evidence="1">
    <location>
        <begin position="509"/>
        <end position="525"/>
    </location>
</feature>
<evidence type="ECO:0000313" key="2">
    <source>
        <dbReference type="EMBL" id="KAH9370264.1"/>
    </source>
</evidence>